<evidence type="ECO:0000259" key="4">
    <source>
        <dbReference type="PROSITE" id="PS50801"/>
    </source>
</evidence>
<keyword evidence="6" id="KW-1185">Reference proteome</keyword>
<dbReference type="STRING" id="52.CMC5_029660"/>
<feature type="coiled-coil region" evidence="1">
    <location>
        <begin position="231"/>
        <end position="262"/>
    </location>
</feature>
<dbReference type="Gene3D" id="3.30.450.20">
    <property type="entry name" value="PAS domain"/>
    <property type="match status" value="1"/>
</dbReference>
<evidence type="ECO:0008006" key="7">
    <source>
        <dbReference type="Google" id="ProtNLM"/>
    </source>
</evidence>
<name>A0A0K1ED69_CHOCO</name>
<dbReference type="Pfam" id="PF01740">
    <property type="entry name" value="STAS"/>
    <property type="match status" value="1"/>
</dbReference>
<dbReference type="InterPro" id="IPR051932">
    <property type="entry name" value="Bact_StressResp_Reg"/>
</dbReference>
<feature type="domain" description="PAS" evidence="2">
    <location>
        <begin position="109"/>
        <end position="157"/>
    </location>
</feature>
<dbReference type="PANTHER" id="PTHR33745">
    <property type="entry name" value="RSBT ANTAGONIST PROTEIN RSBS-RELATED"/>
    <property type="match status" value="1"/>
</dbReference>
<dbReference type="InterPro" id="IPR002645">
    <property type="entry name" value="STAS_dom"/>
</dbReference>
<proteinExistence type="predicted"/>
<dbReference type="PROSITE" id="PS50112">
    <property type="entry name" value="PAS"/>
    <property type="match status" value="1"/>
</dbReference>
<feature type="domain" description="PAC" evidence="3">
    <location>
        <begin position="178"/>
        <end position="233"/>
    </location>
</feature>
<dbReference type="SUPFAM" id="SSF52091">
    <property type="entry name" value="SpoIIaa-like"/>
    <property type="match status" value="1"/>
</dbReference>
<dbReference type="AlphaFoldDB" id="A0A0K1ED69"/>
<dbReference type="InterPro" id="IPR000700">
    <property type="entry name" value="PAS-assoc_C"/>
</dbReference>
<dbReference type="PROSITE" id="PS50113">
    <property type="entry name" value="PAC"/>
    <property type="match status" value="1"/>
</dbReference>
<keyword evidence="1" id="KW-0175">Coiled coil</keyword>
<dbReference type="EMBL" id="CP012159">
    <property type="protein sequence ID" value="AKT38820.1"/>
    <property type="molecule type" value="Genomic_DNA"/>
</dbReference>
<dbReference type="InterPro" id="IPR000014">
    <property type="entry name" value="PAS"/>
</dbReference>
<feature type="domain" description="STAS" evidence="4">
    <location>
        <begin position="290"/>
        <end position="388"/>
    </location>
</feature>
<accession>A0A0K1ED69</accession>
<evidence type="ECO:0000259" key="2">
    <source>
        <dbReference type="PROSITE" id="PS50112"/>
    </source>
</evidence>
<dbReference type="InterPro" id="IPR013656">
    <property type="entry name" value="PAS_4"/>
</dbReference>
<dbReference type="Proteomes" id="UP000067626">
    <property type="component" value="Chromosome"/>
</dbReference>
<dbReference type="KEGG" id="ccro:CMC5_029660"/>
<dbReference type="InterPro" id="IPR035965">
    <property type="entry name" value="PAS-like_dom_sf"/>
</dbReference>
<evidence type="ECO:0000256" key="1">
    <source>
        <dbReference type="SAM" id="Coils"/>
    </source>
</evidence>
<evidence type="ECO:0000313" key="6">
    <source>
        <dbReference type="Proteomes" id="UP000067626"/>
    </source>
</evidence>
<organism evidence="5 6">
    <name type="scientific">Chondromyces crocatus</name>
    <dbReference type="NCBI Taxonomy" id="52"/>
    <lineage>
        <taxon>Bacteria</taxon>
        <taxon>Pseudomonadati</taxon>
        <taxon>Myxococcota</taxon>
        <taxon>Polyangia</taxon>
        <taxon>Polyangiales</taxon>
        <taxon>Polyangiaceae</taxon>
        <taxon>Chondromyces</taxon>
    </lineage>
</organism>
<evidence type="ECO:0000259" key="3">
    <source>
        <dbReference type="PROSITE" id="PS50113"/>
    </source>
</evidence>
<dbReference type="OrthoDB" id="5502487at2"/>
<dbReference type="Gene3D" id="3.30.750.24">
    <property type="entry name" value="STAS domain"/>
    <property type="match status" value="1"/>
</dbReference>
<dbReference type="NCBIfam" id="TIGR00229">
    <property type="entry name" value="sensory_box"/>
    <property type="match status" value="1"/>
</dbReference>
<sequence>MDVVLELFPEPIALLDRDLNLCERNAAWRRALPTEAQGELPSSLRMAVVSVLEGRLARAEVVVAAQGAAAPSHRCTVILVPGTETRALVHARPLGEGEDEARHRAIAEENEVLRAVIDAMPSLLFLKDRRGRYVMVNKAYADLYETTVEEILQRNQIDVHEGEEGEGYLRVDAEVIRTGREKTLVDRFTHRSGEVHHMQTTKRPIQRRSGEVQVLGFCIDITERYRAEQARDEAVRELSAAVEQAKREAEEKAALAAELDRRLAVIQTQNLEIMTLSAPILEMGASAIGVPLVGELDAQRTAALTERLLRTITDHQVQHVILDLTGIETVDTSTAGRLIGIVRTIGLLGAQAVITGIRPAVAQTLVTLGADLSGVVTQATPRAALRALERQRH</sequence>
<reference evidence="5 6" key="1">
    <citation type="submission" date="2015-07" db="EMBL/GenBank/DDBJ databases">
        <title>Genome analysis of myxobacterium Chondromyces crocatus Cm c5 reveals a high potential for natural compound synthesis and the genetic basis for the loss of fruiting body formation.</title>
        <authorList>
            <person name="Zaburannyi N."/>
            <person name="Bunk B."/>
            <person name="Maier J."/>
            <person name="Overmann J."/>
            <person name="Mueller R."/>
        </authorList>
    </citation>
    <scope>NUCLEOTIDE SEQUENCE [LARGE SCALE GENOMIC DNA]</scope>
    <source>
        <strain evidence="5 6">Cm c5</strain>
    </source>
</reference>
<dbReference type="RefSeq" id="WP_050431004.1">
    <property type="nucleotide sequence ID" value="NZ_CP012159.1"/>
</dbReference>
<dbReference type="CDD" id="cd00130">
    <property type="entry name" value="PAS"/>
    <property type="match status" value="1"/>
</dbReference>
<dbReference type="Pfam" id="PF08448">
    <property type="entry name" value="PAS_4"/>
    <property type="match status" value="1"/>
</dbReference>
<evidence type="ECO:0000313" key="5">
    <source>
        <dbReference type="EMBL" id="AKT38820.1"/>
    </source>
</evidence>
<protein>
    <recommendedName>
        <fullName evidence="7">Anti-anti-sigma factor</fullName>
    </recommendedName>
</protein>
<dbReference type="CDD" id="cd07041">
    <property type="entry name" value="STAS_RsbR_RsbS_like"/>
    <property type="match status" value="1"/>
</dbReference>
<dbReference type="InterPro" id="IPR036513">
    <property type="entry name" value="STAS_dom_sf"/>
</dbReference>
<dbReference type="SMART" id="SM00091">
    <property type="entry name" value="PAS"/>
    <property type="match status" value="1"/>
</dbReference>
<dbReference type="SUPFAM" id="SSF55785">
    <property type="entry name" value="PYP-like sensor domain (PAS domain)"/>
    <property type="match status" value="1"/>
</dbReference>
<gene>
    <name evidence="5" type="ORF">CMC5_029660</name>
</gene>
<dbReference type="PANTHER" id="PTHR33745:SF1">
    <property type="entry name" value="RSBT ANTAGONIST PROTEIN RSBS"/>
    <property type="match status" value="1"/>
</dbReference>
<dbReference type="PROSITE" id="PS50801">
    <property type="entry name" value="STAS"/>
    <property type="match status" value="1"/>
</dbReference>